<reference evidence="2 3" key="1">
    <citation type="submission" date="2016-03" db="EMBL/GenBank/DDBJ databases">
        <title>Chemosynthetic sulphur-oxidizing symbionts of marine invertebrate animals are capable of nitrogen fixation.</title>
        <authorList>
            <person name="Petersen J.M."/>
            <person name="Kemper A."/>
            <person name="Gruber-Vodicka H."/>
            <person name="Cardini U."/>
            <person name="Geest Mvander."/>
            <person name="Kleiner M."/>
            <person name="Bulgheresi S."/>
            <person name="Fussmann M."/>
            <person name="Herbold C."/>
            <person name="Seah B.K.B."/>
            <person name="Antony C.Paul."/>
            <person name="Liu D."/>
            <person name="Belitz A."/>
            <person name="Weber M."/>
        </authorList>
    </citation>
    <scope>NUCLEOTIDE SEQUENCE [LARGE SCALE GENOMIC DNA]</scope>
    <source>
        <strain evidence="2">G_D</strain>
    </source>
</reference>
<accession>A0A1E2UV56</accession>
<dbReference type="STRING" id="1818881.A3196_11690"/>
<sequence length="140" mass="15804">MSLDRGTRIYAGILGSLVGLSLLAWLLTLDFRLAEIDEMLKQDKQIAAYPYRFKALEIKGTTAILSTPRTSAVPAVKFLSMIFPRLSRKSEQDPAVIAAQKQLGKIQGKVRELVLSRQDIERVSWRIDRAWYAQKGVLID</sequence>
<keyword evidence="1" id="KW-0472">Membrane</keyword>
<keyword evidence="1" id="KW-1133">Transmembrane helix</keyword>
<dbReference type="RefSeq" id="WP_069014720.1">
    <property type="nucleotide sequence ID" value="NZ_LVJW01000003.1"/>
</dbReference>
<evidence type="ECO:0000313" key="2">
    <source>
        <dbReference type="EMBL" id="ODB98600.1"/>
    </source>
</evidence>
<keyword evidence="3" id="KW-1185">Reference proteome</keyword>
<feature type="transmembrane region" description="Helical" evidence="1">
    <location>
        <begin position="9"/>
        <end position="27"/>
    </location>
</feature>
<evidence type="ECO:0008006" key="4">
    <source>
        <dbReference type="Google" id="ProtNLM"/>
    </source>
</evidence>
<dbReference type="Proteomes" id="UP000094849">
    <property type="component" value="Unassembled WGS sequence"/>
</dbReference>
<protein>
    <recommendedName>
        <fullName evidence="4">Glutamate-ammonia-ligase adenylyltransferase</fullName>
    </recommendedName>
</protein>
<evidence type="ECO:0000313" key="3">
    <source>
        <dbReference type="Proteomes" id="UP000094849"/>
    </source>
</evidence>
<dbReference type="EMBL" id="LVJZ01000003">
    <property type="protein sequence ID" value="ODB98600.1"/>
    <property type="molecule type" value="Genomic_DNA"/>
</dbReference>
<gene>
    <name evidence="2" type="ORF">A3196_11690</name>
</gene>
<name>A0A1E2UV56_9GAMM</name>
<comment type="caution">
    <text evidence="2">The sequence shown here is derived from an EMBL/GenBank/DDBJ whole genome shotgun (WGS) entry which is preliminary data.</text>
</comment>
<dbReference type="OrthoDB" id="9181276at2"/>
<evidence type="ECO:0000256" key="1">
    <source>
        <dbReference type="SAM" id="Phobius"/>
    </source>
</evidence>
<organism evidence="2 3">
    <name type="scientific">Candidatus Thiodiazotropha endoloripes</name>
    <dbReference type="NCBI Taxonomy" id="1818881"/>
    <lineage>
        <taxon>Bacteria</taxon>
        <taxon>Pseudomonadati</taxon>
        <taxon>Pseudomonadota</taxon>
        <taxon>Gammaproteobacteria</taxon>
        <taxon>Chromatiales</taxon>
        <taxon>Sedimenticolaceae</taxon>
        <taxon>Candidatus Thiodiazotropha</taxon>
    </lineage>
</organism>
<keyword evidence="1" id="KW-0812">Transmembrane</keyword>
<proteinExistence type="predicted"/>
<dbReference type="AlphaFoldDB" id="A0A1E2UV56"/>